<gene>
    <name evidence="1" type="ORF">T10_3667</name>
</gene>
<name>A0A0V1N7A6_9BILA</name>
<accession>A0A0V1N7A6</accession>
<dbReference type="Proteomes" id="UP000054843">
    <property type="component" value="Unassembled WGS sequence"/>
</dbReference>
<evidence type="ECO:0000313" key="2">
    <source>
        <dbReference type="Proteomes" id="UP000054843"/>
    </source>
</evidence>
<dbReference type="EMBL" id="JYDO01000004">
    <property type="protein sequence ID" value="KRZ79905.1"/>
    <property type="molecule type" value="Genomic_DNA"/>
</dbReference>
<evidence type="ECO:0000313" key="1">
    <source>
        <dbReference type="EMBL" id="KRZ79905.1"/>
    </source>
</evidence>
<keyword evidence="2" id="KW-1185">Reference proteome</keyword>
<organism evidence="1 2">
    <name type="scientific">Trichinella papuae</name>
    <dbReference type="NCBI Taxonomy" id="268474"/>
    <lineage>
        <taxon>Eukaryota</taxon>
        <taxon>Metazoa</taxon>
        <taxon>Ecdysozoa</taxon>
        <taxon>Nematoda</taxon>
        <taxon>Enoplea</taxon>
        <taxon>Dorylaimia</taxon>
        <taxon>Trichinellida</taxon>
        <taxon>Trichinellidae</taxon>
        <taxon>Trichinella</taxon>
    </lineage>
</organism>
<sequence length="89" mass="10287">MHFKVVSINRCCSYLNKLCNLRYLYYIAAYCKSLLLHRYTESSLKFKCCNICLNSDVQMFFASSNSVKYNTNAVPYAKQLSLILAHSIP</sequence>
<protein>
    <submittedName>
        <fullName evidence="1">Uncharacterized protein</fullName>
    </submittedName>
</protein>
<proteinExistence type="predicted"/>
<reference evidence="1 2" key="1">
    <citation type="submission" date="2015-01" db="EMBL/GenBank/DDBJ databases">
        <title>Evolution of Trichinella species and genotypes.</title>
        <authorList>
            <person name="Korhonen P.K."/>
            <person name="Edoardo P."/>
            <person name="Giuseppe L.R."/>
            <person name="Gasser R.B."/>
        </authorList>
    </citation>
    <scope>NUCLEOTIDE SEQUENCE [LARGE SCALE GENOMIC DNA]</scope>
    <source>
        <strain evidence="1">ISS1980</strain>
    </source>
</reference>
<dbReference type="AlphaFoldDB" id="A0A0V1N7A6"/>
<comment type="caution">
    <text evidence="1">The sequence shown here is derived from an EMBL/GenBank/DDBJ whole genome shotgun (WGS) entry which is preliminary data.</text>
</comment>